<organism evidence="2 3">
    <name type="scientific">Rhizobium etli (strain CIAT 652)</name>
    <dbReference type="NCBI Taxonomy" id="491916"/>
    <lineage>
        <taxon>Bacteria</taxon>
        <taxon>Pseudomonadati</taxon>
        <taxon>Pseudomonadota</taxon>
        <taxon>Alphaproteobacteria</taxon>
        <taxon>Hyphomicrobiales</taxon>
        <taxon>Rhizobiaceae</taxon>
        <taxon>Rhizobium/Agrobacterium group</taxon>
        <taxon>Rhizobium</taxon>
    </lineage>
</organism>
<feature type="transmembrane region" description="Helical" evidence="1">
    <location>
        <begin position="51"/>
        <end position="76"/>
    </location>
</feature>
<gene>
    <name evidence="2" type="ordered locus">RHECIAT_CH0001169</name>
</gene>
<dbReference type="KEGG" id="rec:RHECIAT_CH0001169"/>
<dbReference type="EMBL" id="CP001074">
    <property type="protein sequence ID" value="ACE90150.1"/>
    <property type="molecule type" value="Genomic_DNA"/>
</dbReference>
<keyword evidence="1" id="KW-0472">Membrane</keyword>
<dbReference type="HOGENOM" id="CLU_1365287_0_0_5"/>
<accession>B3PSY4</accession>
<evidence type="ECO:0000256" key="1">
    <source>
        <dbReference type="SAM" id="Phobius"/>
    </source>
</evidence>
<feature type="transmembrane region" description="Helical" evidence="1">
    <location>
        <begin position="130"/>
        <end position="150"/>
    </location>
</feature>
<feature type="transmembrane region" description="Helical" evidence="1">
    <location>
        <begin position="162"/>
        <end position="181"/>
    </location>
</feature>
<evidence type="ECO:0000313" key="2">
    <source>
        <dbReference type="EMBL" id="ACE90150.1"/>
    </source>
</evidence>
<name>B3PSY4_RHIE6</name>
<proteinExistence type="predicted"/>
<keyword evidence="1" id="KW-0812">Transmembrane</keyword>
<protein>
    <submittedName>
        <fullName evidence="2">Uncharacterized protein</fullName>
    </submittedName>
</protein>
<reference evidence="2 3" key="1">
    <citation type="submission" date="2008-04" db="EMBL/GenBank/DDBJ databases">
        <title>Genome diversity and DNA divergence of Rhizobium etli.</title>
        <authorList>
            <person name="Gonzalez V."/>
            <person name="Acosta J.L."/>
            <person name="Santamaria R.I."/>
            <person name="Bustos P."/>
            <person name="Hernandez-Gonzalez I.L."/>
            <person name="Fernandez J.L."/>
            <person name="Diaz R."/>
            <person name="Flores M."/>
            <person name="Mora J."/>
            <person name="Palacios R."/>
            <person name="Davila G."/>
        </authorList>
    </citation>
    <scope>NUCLEOTIDE SEQUENCE [LARGE SCALE GENOMIC DNA]</scope>
    <source>
        <strain evidence="2 3">CIAT 652</strain>
    </source>
</reference>
<sequence length="200" mass="21476">MTERFDIRRTIGSDVLPTGSLGGETIPIGDSAGYPEKLTRWRRARMMMRHASLSVCGLLAVHFLACYLTMLLWIIGPQLATGIGSIRLSFALVLMVTIYGYVYSLPYVLPLAILSLVILRPFAQRSAPTVLVTGGLCGALTVSLVGYQLSLTASQEFRFRTLLVSAVVAGSIGAWIVKALLARLAPSPAPRQPVSRDAGG</sequence>
<feature type="transmembrane region" description="Helical" evidence="1">
    <location>
        <begin position="88"/>
        <end position="118"/>
    </location>
</feature>
<dbReference type="AlphaFoldDB" id="B3PSY4"/>
<dbReference type="Proteomes" id="UP000008817">
    <property type="component" value="Chromosome"/>
</dbReference>
<keyword evidence="1" id="KW-1133">Transmembrane helix</keyword>
<evidence type="ECO:0000313" key="3">
    <source>
        <dbReference type="Proteomes" id="UP000008817"/>
    </source>
</evidence>